<accession>A0ABV9KZY6</accession>
<reference evidence="2" key="1">
    <citation type="journal article" date="2019" name="Int. J. Syst. Evol. Microbiol.">
        <title>The Global Catalogue of Microorganisms (GCM) 10K type strain sequencing project: providing services to taxonomists for standard genome sequencing and annotation.</title>
        <authorList>
            <consortium name="The Broad Institute Genomics Platform"/>
            <consortium name="The Broad Institute Genome Sequencing Center for Infectious Disease"/>
            <person name="Wu L."/>
            <person name="Ma J."/>
        </authorList>
    </citation>
    <scope>NUCLEOTIDE SEQUENCE [LARGE SCALE GENOMIC DNA]</scope>
    <source>
        <strain evidence="2">CCUG 66188</strain>
    </source>
</reference>
<organism evidence="1 2">
    <name type="scientific">Dysgonomonas termitidis</name>
    <dbReference type="NCBI Taxonomy" id="1516126"/>
    <lineage>
        <taxon>Bacteria</taxon>
        <taxon>Pseudomonadati</taxon>
        <taxon>Bacteroidota</taxon>
        <taxon>Bacteroidia</taxon>
        <taxon>Bacteroidales</taxon>
        <taxon>Dysgonomonadaceae</taxon>
        <taxon>Dysgonomonas</taxon>
    </lineage>
</organism>
<comment type="caution">
    <text evidence="1">The sequence shown here is derived from an EMBL/GenBank/DDBJ whole genome shotgun (WGS) entry which is preliminary data.</text>
</comment>
<evidence type="ECO:0000313" key="1">
    <source>
        <dbReference type="EMBL" id="MFC4675605.1"/>
    </source>
</evidence>
<dbReference type="Proteomes" id="UP001596023">
    <property type="component" value="Unassembled WGS sequence"/>
</dbReference>
<dbReference type="RefSeq" id="WP_379998987.1">
    <property type="nucleotide sequence ID" value="NZ_JBHSGN010000107.1"/>
</dbReference>
<name>A0ABV9KZY6_9BACT</name>
<evidence type="ECO:0008006" key="3">
    <source>
        <dbReference type="Google" id="ProtNLM"/>
    </source>
</evidence>
<gene>
    <name evidence="1" type="ORF">ACFO6W_18105</name>
</gene>
<sequence>MKSDLTWRVLKAMNTLYIQKKIPAGNKSDSQIKHLLSRKLIGYQHGNSNYFVALDGYKDYYEKNLLQDFQQYEDFLLSIDPEADGRKTCTVRDIQTLMLIADQREEARKSLTTRRTFSGEVFKYGGSKYLENRPGLDKMVLKILNIENFPSEDPKVLQWRFVVDCLYPELVVLCENLDFLKTPNVARQHNIELWYVGGNNTSNIHHISPEKLNKPLYYSCDWDYDGLKIYCRIKDILKSKGKDIILLYPSNFQNRLPVDSPHHNSKWSHSIAFSGLDPSYFMAKEIDLINQLIKKNQWIEEESNNLLEMLFLK</sequence>
<evidence type="ECO:0000313" key="2">
    <source>
        <dbReference type="Proteomes" id="UP001596023"/>
    </source>
</evidence>
<keyword evidence="2" id="KW-1185">Reference proteome</keyword>
<proteinExistence type="predicted"/>
<dbReference type="EMBL" id="JBHSGN010000107">
    <property type="protein sequence ID" value="MFC4675605.1"/>
    <property type="molecule type" value="Genomic_DNA"/>
</dbReference>
<protein>
    <recommendedName>
        <fullName evidence="3">Wadjet protein JetD C-terminal domain-containing protein</fullName>
    </recommendedName>
</protein>